<gene>
    <name evidence="1" type="ORF">BN1086_03583</name>
</gene>
<protein>
    <submittedName>
        <fullName evidence="1">Uncharacterized protein</fullName>
    </submittedName>
</protein>
<sequence>MQEYSHINELLADAYFAKSDPIWGYVTDQNVDVLRFGNQEYIRWDFILCNGKDIHFQEMAWWLRTPEILLRHKQFIFEAIQKAEQRV</sequence>
<proteinExistence type="predicted"/>
<reference evidence="1" key="1">
    <citation type="submission" date="2014-06" db="EMBL/GenBank/DDBJ databases">
        <authorList>
            <person name="Urmite Genomes Urmite Genomes"/>
        </authorList>
    </citation>
    <scope>NUCLEOTIDE SEQUENCE</scope>
</reference>
<accession>A0A078LEZ6</accession>
<organism evidence="1">
    <name type="scientific">Citrobacter koseri</name>
    <name type="common">Citrobacter diversus</name>
    <dbReference type="NCBI Taxonomy" id="545"/>
    <lineage>
        <taxon>Bacteria</taxon>
        <taxon>Pseudomonadati</taxon>
        <taxon>Pseudomonadota</taxon>
        <taxon>Gammaproteobacteria</taxon>
        <taxon>Enterobacterales</taxon>
        <taxon>Enterobacteriaceae</taxon>
        <taxon>Citrobacter</taxon>
    </lineage>
</organism>
<dbReference type="AlphaFoldDB" id="A0A078LEZ6"/>
<evidence type="ECO:0000313" key="1">
    <source>
        <dbReference type="EMBL" id="CDZ85380.1"/>
    </source>
</evidence>
<name>A0A078LEZ6_CITKO</name>
<dbReference type="EMBL" id="LK931336">
    <property type="protein sequence ID" value="CDZ85380.1"/>
    <property type="molecule type" value="Genomic_DNA"/>
</dbReference>
<dbReference type="PATRIC" id="fig|545.12.peg.3594"/>